<dbReference type="AlphaFoldDB" id="A0A9W8DY59"/>
<sequence length="242" mass="26725">TQVVSSAQDIPAVARQAYADNTKTSRNVLRWEEPPRNVLIIKKPQDEATNAALVNVAQWLHETFPEINIILEADVAHSFLDTLPFTYIIPENTMDEYTRTVDFVITLGGDGTVLHVSSLFPQAMPPVISFSMGTLGFLLPFHIHHFREALTRLICGQEISLLLRMRLACSMHQSNGEPIAWHGKASTTYPVMNEVHVHRGRFPHLTSIDCYVDNEFLTNAVADGLIVGTPTGSTAYSLSAGG</sequence>
<dbReference type="EC" id="2.7.1.86" evidence="6"/>
<evidence type="ECO:0000256" key="1">
    <source>
        <dbReference type="ARBA" id="ARBA00010995"/>
    </source>
</evidence>
<evidence type="ECO:0000256" key="3">
    <source>
        <dbReference type="ARBA" id="ARBA00022777"/>
    </source>
</evidence>
<protein>
    <submittedName>
        <fullName evidence="6">NADH kinase pos5</fullName>
        <ecNumber evidence="6">2.7.1.86</ecNumber>
    </submittedName>
</protein>
<keyword evidence="4" id="KW-0521">NADP</keyword>
<dbReference type="PANTHER" id="PTHR20275">
    <property type="entry name" value="NAD KINASE"/>
    <property type="match status" value="1"/>
</dbReference>
<keyword evidence="7" id="KW-1185">Reference proteome</keyword>
<name>A0A9W8DY59_9FUNG</name>
<proteinExistence type="inferred from homology"/>
<keyword evidence="3 6" id="KW-0418">Kinase</keyword>
<comment type="caution">
    <text evidence="6">The sequence shown here is derived from an EMBL/GenBank/DDBJ whole genome shotgun (WGS) entry which is preliminary data.</text>
</comment>
<keyword evidence="2 6" id="KW-0808">Transferase</keyword>
<gene>
    <name evidence="6" type="primary">POS5_2</name>
    <name evidence="6" type="ORF">IWQ62_006819</name>
</gene>
<evidence type="ECO:0000256" key="5">
    <source>
        <dbReference type="ARBA" id="ARBA00023027"/>
    </source>
</evidence>
<dbReference type="InterPro" id="IPR002504">
    <property type="entry name" value="NADK"/>
</dbReference>
<reference evidence="6" key="1">
    <citation type="submission" date="2022-07" db="EMBL/GenBank/DDBJ databases">
        <title>Phylogenomic reconstructions and comparative analyses of Kickxellomycotina fungi.</title>
        <authorList>
            <person name="Reynolds N.K."/>
            <person name="Stajich J.E."/>
            <person name="Barry K."/>
            <person name="Grigoriev I.V."/>
            <person name="Crous P."/>
            <person name="Smith M.E."/>
        </authorList>
    </citation>
    <scope>NUCLEOTIDE SEQUENCE</scope>
    <source>
        <strain evidence="6">RSA 1196</strain>
    </source>
</reference>
<dbReference type="SUPFAM" id="SSF111331">
    <property type="entry name" value="NAD kinase/diacylglycerol kinase-like"/>
    <property type="match status" value="1"/>
</dbReference>
<accession>A0A9W8DY59</accession>
<dbReference type="OrthoDB" id="24581at2759"/>
<evidence type="ECO:0000313" key="7">
    <source>
        <dbReference type="Proteomes" id="UP001150925"/>
    </source>
</evidence>
<evidence type="ECO:0000313" key="6">
    <source>
        <dbReference type="EMBL" id="KAJ1948935.1"/>
    </source>
</evidence>
<dbReference type="GO" id="GO:0019674">
    <property type="term" value="P:NAD+ metabolic process"/>
    <property type="evidence" value="ECO:0007669"/>
    <property type="project" value="InterPro"/>
</dbReference>
<dbReference type="Gene3D" id="2.60.200.30">
    <property type="entry name" value="Probable inorganic polyphosphate/atp-NAD kinase, domain 2"/>
    <property type="match status" value="1"/>
</dbReference>
<feature type="non-terminal residue" evidence="6">
    <location>
        <position position="242"/>
    </location>
</feature>
<organism evidence="6 7">
    <name type="scientific">Dispira parvispora</name>
    <dbReference type="NCBI Taxonomy" id="1520584"/>
    <lineage>
        <taxon>Eukaryota</taxon>
        <taxon>Fungi</taxon>
        <taxon>Fungi incertae sedis</taxon>
        <taxon>Zoopagomycota</taxon>
        <taxon>Kickxellomycotina</taxon>
        <taxon>Dimargaritomycetes</taxon>
        <taxon>Dimargaritales</taxon>
        <taxon>Dimargaritaceae</taxon>
        <taxon>Dispira</taxon>
    </lineage>
</organism>
<keyword evidence="5" id="KW-0520">NAD</keyword>
<evidence type="ECO:0000256" key="4">
    <source>
        <dbReference type="ARBA" id="ARBA00022857"/>
    </source>
</evidence>
<dbReference type="EMBL" id="JANBPY010004169">
    <property type="protein sequence ID" value="KAJ1948935.1"/>
    <property type="molecule type" value="Genomic_DNA"/>
</dbReference>
<dbReference type="Proteomes" id="UP001150925">
    <property type="component" value="Unassembled WGS sequence"/>
</dbReference>
<dbReference type="PANTHER" id="PTHR20275:SF26">
    <property type="entry name" value="NADH KINASE POS5, MITOCHONDRIAL"/>
    <property type="match status" value="1"/>
</dbReference>
<dbReference type="GO" id="GO:0003951">
    <property type="term" value="F:NAD+ kinase activity"/>
    <property type="evidence" value="ECO:0007669"/>
    <property type="project" value="InterPro"/>
</dbReference>
<dbReference type="Pfam" id="PF20143">
    <property type="entry name" value="NAD_kinase_C"/>
    <property type="match status" value="1"/>
</dbReference>
<evidence type="ECO:0000256" key="2">
    <source>
        <dbReference type="ARBA" id="ARBA00022679"/>
    </source>
</evidence>
<dbReference type="Gene3D" id="3.40.50.10330">
    <property type="entry name" value="Probable inorganic polyphosphate/atp-NAD kinase, domain 1"/>
    <property type="match status" value="1"/>
</dbReference>
<dbReference type="InterPro" id="IPR017437">
    <property type="entry name" value="ATP-NAD_kinase_PpnK-typ_C"/>
</dbReference>
<dbReference type="InterPro" id="IPR016064">
    <property type="entry name" value="NAD/diacylglycerol_kinase_sf"/>
</dbReference>
<dbReference type="InterPro" id="IPR017438">
    <property type="entry name" value="ATP-NAD_kinase_N"/>
</dbReference>
<dbReference type="GO" id="GO:0042736">
    <property type="term" value="F:NADH kinase activity"/>
    <property type="evidence" value="ECO:0007669"/>
    <property type="project" value="UniProtKB-EC"/>
</dbReference>
<dbReference type="GO" id="GO:0006741">
    <property type="term" value="P:NADP+ biosynthetic process"/>
    <property type="evidence" value="ECO:0007669"/>
    <property type="project" value="InterPro"/>
</dbReference>
<feature type="non-terminal residue" evidence="6">
    <location>
        <position position="1"/>
    </location>
</feature>
<dbReference type="Pfam" id="PF01513">
    <property type="entry name" value="NAD_kinase"/>
    <property type="match status" value="1"/>
</dbReference>
<comment type="similarity">
    <text evidence="1">Belongs to the NAD kinase family.</text>
</comment>